<comment type="caution">
    <text evidence="4">The sequence shown here is derived from an EMBL/GenBank/DDBJ whole genome shotgun (WGS) entry which is preliminary data.</text>
</comment>
<comment type="similarity">
    <text evidence="1">Belongs to the NAD(P)-dependent epimerase/dehydratase family. SDR39U1 subfamily.</text>
</comment>
<evidence type="ECO:0000313" key="5">
    <source>
        <dbReference type="Proteomes" id="UP000605676"/>
    </source>
</evidence>
<keyword evidence="5" id="KW-1185">Reference proteome</keyword>
<evidence type="ECO:0000259" key="2">
    <source>
        <dbReference type="Pfam" id="PF01370"/>
    </source>
</evidence>
<dbReference type="Gene3D" id="3.40.50.720">
    <property type="entry name" value="NAD(P)-binding Rossmann-like Domain"/>
    <property type="match status" value="1"/>
</dbReference>
<protein>
    <submittedName>
        <fullName evidence="4">TIGR01777 family oxidoreductase</fullName>
    </submittedName>
</protein>
<dbReference type="NCBIfam" id="TIGR01777">
    <property type="entry name" value="yfcH"/>
    <property type="match status" value="1"/>
</dbReference>
<dbReference type="RefSeq" id="WP_200464045.1">
    <property type="nucleotide sequence ID" value="NZ_JAENRR010000009.1"/>
</dbReference>
<organism evidence="4 5">
    <name type="scientific">Carboxylicivirga marina</name>
    <dbReference type="NCBI Taxonomy" id="2800988"/>
    <lineage>
        <taxon>Bacteria</taxon>
        <taxon>Pseudomonadati</taxon>
        <taxon>Bacteroidota</taxon>
        <taxon>Bacteroidia</taxon>
        <taxon>Marinilabiliales</taxon>
        <taxon>Marinilabiliaceae</taxon>
        <taxon>Carboxylicivirga</taxon>
    </lineage>
</organism>
<evidence type="ECO:0000256" key="1">
    <source>
        <dbReference type="ARBA" id="ARBA00009353"/>
    </source>
</evidence>
<sequence length="295" mass="33049">MPQRLTKYKVAISGATGFIGTALSSFLESNGFDVIRLKRHHFTSKRVGQLNKLLNGCSVIINLAGAPVAAKKWTKAYKHEILNSRIDTTERLVEAIHEMTTKPDVFISTSAVGIYDSYEVHDEFSTNYSNDFLADVCQQWEARAYRAQSLDNVRLCIVRLGVVLGNEGGAFPRMIKPFKLGLGSKLGDGHQVFPYIHINDVLSAFWYLIQRKASHGIYNFVAPQMISNLEITEALQKRTRKSLLPAVPKAALRLLYGEGAELLLTGQKVKPKRLEKDGFHFAFPDIESVLDDLCY</sequence>
<proteinExistence type="inferred from homology"/>
<feature type="domain" description="DUF1731" evidence="3">
    <location>
        <begin position="247"/>
        <end position="293"/>
    </location>
</feature>
<accession>A0ABS1HGR6</accession>
<dbReference type="InterPro" id="IPR036291">
    <property type="entry name" value="NAD(P)-bd_dom_sf"/>
</dbReference>
<dbReference type="Pfam" id="PF01370">
    <property type="entry name" value="Epimerase"/>
    <property type="match status" value="1"/>
</dbReference>
<dbReference type="SUPFAM" id="SSF51735">
    <property type="entry name" value="NAD(P)-binding Rossmann-fold domains"/>
    <property type="match status" value="1"/>
</dbReference>
<dbReference type="PANTHER" id="PTHR11092:SF0">
    <property type="entry name" value="EPIMERASE FAMILY PROTEIN SDR39U1"/>
    <property type="match status" value="1"/>
</dbReference>
<feature type="domain" description="NAD-dependent epimerase/dehydratase" evidence="2">
    <location>
        <begin position="11"/>
        <end position="219"/>
    </location>
</feature>
<gene>
    <name evidence="4" type="ORF">JIV24_05645</name>
</gene>
<evidence type="ECO:0000313" key="4">
    <source>
        <dbReference type="EMBL" id="MBK3516815.1"/>
    </source>
</evidence>
<reference evidence="4 5" key="1">
    <citation type="submission" date="2021-01" db="EMBL/GenBank/DDBJ databases">
        <title>Carboxyliciviraga sp.nov., isolated from coastal sediments.</title>
        <authorList>
            <person name="Lu D."/>
            <person name="Zhang T."/>
        </authorList>
    </citation>
    <scope>NUCLEOTIDE SEQUENCE [LARGE SCALE GENOMIC DNA]</scope>
    <source>
        <strain evidence="4 5">N1Y132</strain>
    </source>
</reference>
<dbReference type="InterPro" id="IPR010099">
    <property type="entry name" value="SDR39U1"/>
</dbReference>
<dbReference type="PANTHER" id="PTHR11092">
    <property type="entry name" value="SUGAR NUCLEOTIDE EPIMERASE RELATED"/>
    <property type="match status" value="1"/>
</dbReference>
<dbReference type="Proteomes" id="UP000605676">
    <property type="component" value="Unassembled WGS sequence"/>
</dbReference>
<evidence type="ECO:0000259" key="3">
    <source>
        <dbReference type="Pfam" id="PF08338"/>
    </source>
</evidence>
<dbReference type="EMBL" id="JAENRR010000009">
    <property type="protein sequence ID" value="MBK3516815.1"/>
    <property type="molecule type" value="Genomic_DNA"/>
</dbReference>
<name>A0ABS1HGR6_9BACT</name>
<dbReference type="Pfam" id="PF08338">
    <property type="entry name" value="DUF1731"/>
    <property type="match status" value="1"/>
</dbReference>
<dbReference type="InterPro" id="IPR001509">
    <property type="entry name" value="Epimerase_deHydtase"/>
</dbReference>
<dbReference type="InterPro" id="IPR013549">
    <property type="entry name" value="DUF1731"/>
</dbReference>